<gene>
    <name evidence="1" type="ORF">AUP42_05660</name>
</gene>
<protein>
    <recommendedName>
        <fullName evidence="3">PAS domain-containing protein</fullName>
    </recommendedName>
</protein>
<evidence type="ECO:0000313" key="2">
    <source>
        <dbReference type="Proteomes" id="UP000076335"/>
    </source>
</evidence>
<name>A0A154L1J1_9PROT</name>
<dbReference type="AlphaFoldDB" id="A0A154L1J1"/>
<comment type="caution">
    <text evidence="1">The sequence shown here is derived from an EMBL/GenBank/DDBJ whole genome shotgun (WGS) entry which is preliminary data.</text>
</comment>
<evidence type="ECO:0008006" key="3">
    <source>
        <dbReference type="Google" id="ProtNLM"/>
    </source>
</evidence>
<organism evidence="1 2">
    <name type="scientific">Thalassospira lucentensis</name>
    <dbReference type="NCBI Taxonomy" id="168935"/>
    <lineage>
        <taxon>Bacteria</taxon>
        <taxon>Pseudomonadati</taxon>
        <taxon>Pseudomonadota</taxon>
        <taxon>Alphaproteobacteria</taxon>
        <taxon>Rhodospirillales</taxon>
        <taxon>Thalassospiraceae</taxon>
        <taxon>Thalassospira</taxon>
    </lineage>
</organism>
<accession>A0A154L1J1</accession>
<dbReference type="OrthoDB" id="7350066at2"/>
<sequence>MAYAQEIRLDDLPDDVDGHVSQLLALWQDACRDGDIPDRGELSCEVLSAWRDDIGIYEYQPDRNDFLIRIDAPNMIAASGENYQGSTPRQIDLDFGTAVYPTLCEVVRTGQAQIHMIGVERIEWENWLRLMLPVRTRCRKGAPVIQVLVVHFLYKV</sequence>
<reference evidence="1 2" key="1">
    <citation type="submission" date="2015-12" db="EMBL/GenBank/DDBJ databases">
        <title>Genome sequence of Thalassospira lucentensis MCCC 1A02072.</title>
        <authorList>
            <person name="Lu L."/>
            <person name="Lai Q."/>
            <person name="Shao Z."/>
            <person name="Qian P."/>
        </authorList>
    </citation>
    <scope>NUCLEOTIDE SEQUENCE [LARGE SCALE GENOMIC DNA]</scope>
    <source>
        <strain evidence="1 2">MCCC 1A02072</strain>
    </source>
</reference>
<dbReference type="Proteomes" id="UP000076335">
    <property type="component" value="Unassembled WGS sequence"/>
</dbReference>
<dbReference type="RefSeq" id="WP_062953043.1">
    <property type="nucleotide sequence ID" value="NZ_CP136684.1"/>
</dbReference>
<dbReference type="EMBL" id="LPVY01000022">
    <property type="protein sequence ID" value="KZB61734.1"/>
    <property type="molecule type" value="Genomic_DNA"/>
</dbReference>
<proteinExistence type="predicted"/>
<evidence type="ECO:0000313" key="1">
    <source>
        <dbReference type="EMBL" id="KZB61734.1"/>
    </source>
</evidence>